<feature type="region of interest" description="Disordered" evidence="7">
    <location>
        <begin position="1125"/>
        <end position="1208"/>
    </location>
</feature>
<keyword evidence="10" id="KW-1185">Reference proteome</keyword>
<evidence type="ECO:0000256" key="5">
    <source>
        <dbReference type="ARBA" id="ARBA00023002"/>
    </source>
</evidence>
<evidence type="ECO:0000256" key="3">
    <source>
        <dbReference type="ARBA" id="ARBA00022741"/>
    </source>
</evidence>
<dbReference type="Pfam" id="PF03060">
    <property type="entry name" value="NMO"/>
    <property type="match status" value="1"/>
</dbReference>
<dbReference type="Gene3D" id="1.10.510.10">
    <property type="entry name" value="Transferase(Phosphotransferase) domain 1"/>
    <property type="match status" value="1"/>
</dbReference>
<dbReference type="EC" id="1.13.12.16" evidence="9"/>
<evidence type="ECO:0000256" key="6">
    <source>
        <dbReference type="PROSITE-ProRule" id="PRU10141"/>
    </source>
</evidence>
<dbReference type="Gene3D" id="3.20.20.70">
    <property type="entry name" value="Aldolase class I"/>
    <property type="match status" value="1"/>
</dbReference>
<feature type="compositionally biased region" description="Acidic residues" evidence="7">
    <location>
        <begin position="1166"/>
        <end position="1179"/>
    </location>
</feature>
<dbReference type="GO" id="GO:0018580">
    <property type="term" value="F:nitronate monooxygenase activity"/>
    <property type="evidence" value="ECO:0007669"/>
    <property type="project" value="UniProtKB-EC"/>
</dbReference>
<dbReference type="GO" id="GO:0004672">
    <property type="term" value="F:protein kinase activity"/>
    <property type="evidence" value="ECO:0007669"/>
    <property type="project" value="InterPro"/>
</dbReference>
<comment type="caution">
    <text evidence="9">The sequence shown here is derived from an EMBL/GenBank/DDBJ whole genome shotgun (WGS) entry which is preliminary data.</text>
</comment>
<evidence type="ECO:0000313" key="9">
    <source>
        <dbReference type="EMBL" id="RAR04897.1"/>
    </source>
</evidence>
<feature type="compositionally biased region" description="Polar residues" evidence="7">
    <location>
        <begin position="873"/>
        <end position="882"/>
    </location>
</feature>
<dbReference type="PANTHER" id="PTHR32332">
    <property type="entry name" value="2-NITROPROPANE DIOXYGENASE"/>
    <property type="match status" value="1"/>
</dbReference>
<keyword evidence="9" id="KW-0808">Transferase</keyword>
<dbReference type="InterPro" id="IPR008271">
    <property type="entry name" value="Ser/Thr_kinase_AS"/>
</dbReference>
<feature type="region of interest" description="Disordered" evidence="7">
    <location>
        <begin position="911"/>
        <end position="1076"/>
    </location>
</feature>
<reference evidence="10" key="1">
    <citation type="submission" date="2018-05" db="EMBL/GenBank/DDBJ databases">
        <title>Draft genome sequence of Stemphylium lycopersici strain CIDEFI 213.</title>
        <authorList>
            <person name="Medina R."/>
            <person name="Franco M.E.E."/>
            <person name="Lucentini C.G."/>
            <person name="Saparrat M.C.N."/>
            <person name="Balatti P.A."/>
        </authorList>
    </citation>
    <scope>NUCLEOTIDE SEQUENCE [LARGE SCALE GENOMIC DNA]</scope>
    <source>
        <strain evidence="10">CIDEFI 213</strain>
    </source>
</reference>
<feature type="compositionally biased region" description="Low complexity" evidence="7">
    <location>
        <begin position="1008"/>
        <end position="1018"/>
    </location>
</feature>
<feature type="binding site" evidence="6">
    <location>
        <position position="474"/>
    </location>
    <ligand>
        <name>ATP</name>
        <dbReference type="ChEBI" id="CHEBI:30616"/>
    </ligand>
</feature>
<sequence length="1208" mass="131410">MSPPTLQTPLSKLLGIQYPIILAGMARTSGGPLAAAVSNAGGLGVIGGLGYTPEQLQSIIDDLKSNLSDKSLPFGVDLALPQVGGSARKTNHDYTHGQLDDLIEVTIKNGAKLFVSAVGVPPERTIKRLHEAGILIMNMVGHPKHAKKALDAGVDIVCAQGGEGGGHTGDIANSILIPSVVDMARKYKSPLTGQPAMVVAAGGIYNGRSLASSLMQGAQGVWVGTRFVASTEAGCSQMHKENVVSADFTDTGRTLVVSGRPLRVKYNDYIKEWHEREDEIKKLTEAGIVPLAKDMDDGKDVDIPFLMGQVAGVIGDIKPAKEIVDEMVQEAIDMLKLGQTYIGGPSSKLIALPEPMAAPATKLRRDLTAPVQSPSAIFTFESLSSIPAGQTANACASQQANPERKLEGRMLIFALQQLANSYKQLLDEFAATDLKTVGNYTLGKLIGKGSFGKVYLASHKLSNGSRVVLKSAKKDDANLAREIHHHRQFIHPHIARLYEVIVTEQLVWLVLEYCPGDELYNYLLAKGALEPAKVQRIFTQLVGAVTYVHNKSCVHRDLKLENILLDKHGDVKLVDFGFTREYEGKSNYLQTWCGTICYSAPEMLKGEKYAGEKVDVWSLGIILYALLVGELPFDDDDEMVTKTRILKEEPKFPDSFPQQAKELCQSLLSKRPILRPTLADILQNPWLSEHAPRQQEILKLQQPAPFSTELEKEVLQRMRAAGVDIDMVIENVLAQRCDSLAGWWALLLEKEERKARRRERKRKEKEAEAKSLRRLSAASSRLDKLAPTIREADEEGLHAPQTPKSRGRTANRSSLHGAPELPRLPEMGTSPNLTVDDKPLPPIDTHRGRKSHSTSRPPPPAKDMDRRRSRSSMLQVVSTNPDLLSPNGFVPKRRRKQPFINHLLTLRNWIKETSKRARSPGSKASSSGQSPKIPESSKSPESRRRQNTSHRSSVQTNPKSPPMPQVPTRPRGSTHGSGSMRRLSASPAPLTPRSSYRRSSGGLRGRKSTSSSVSSIRSMPHHHHSHSKASSTSSASIVSPAVSTSGHSHKPSKSPHNSIKVLPATPTSSSFPSNIRLVRSGFPPGLTESSAAFGNGNAIPPQSPGLVFAKRKRSVFKGPMLNVNTGMAGSGSPNGWRSRSGDAGSGHGSRGGSVQGRRSGEILGITEEDEEEEEVEEVETFGGRLGEGEFVEEEGPMTPPLQKEKETA</sequence>
<keyword evidence="9" id="KW-0418">Kinase</keyword>
<dbReference type="Proteomes" id="UP000249619">
    <property type="component" value="Unassembled WGS sequence"/>
</dbReference>
<keyword evidence="2" id="KW-0288">FMN</keyword>
<dbReference type="PROSITE" id="PS50011">
    <property type="entry name" value="PROTEIN_KINASE_DOM"/>
    <property type="match status" value="1"/>
</dbReference>
<organism evidence="9 10">
    <name type="scientific">Stemphylium lycopersici</name>
    <name type="common">Tomato gray leaf spot disease fungus</name>
    <name type="synonym">Thyrospora lycopersici</name>
    <dbReference type="NCBI Taxonomy" id="183478"/>
    <lineage>
        <taxon>Eukaryota</taxon>
        <taxon>Fungi</taxon>
        <taxon>Dikarya</taxon>
        <taxon>Ascomycota</taxon>
        <taxon>Pezizomycotina</taxon>
        <taxon>Dothideomycetes</taxon>
        <taxon>Pleosporomycetidae</taxon>
        <taxon>Pleosporales</taxon>
        <taxon>Pleosporineae</taxon>
        <taxon>Pleosporaceae</taxon>
        <taxon>Stemphylium</taxon>
    </lineage>
</organism>
<dbReference type="SUPFAM" id="SSF51412">
    <property type="entry name" value="Inosine monophosphate dehydrogenase (IMPDH)"/>
    <property type="match status" value="1"/>
</dbReference>
<feature type="compositionally biased region" description="Polar residues" evidence="7">
    <location>
        <begin position="802"/>
        <end position="814"/>
    </location>
</feature>
<feature type="compositionally biased region" description="Gly residues" evidence="7">
    <location>
        <begin position="1143"/>
        <end position="1154"/>
    </location>
</feature>
<evidence type="ECO:0000256" key="1">
    <source>
        <dbReference type="ARBA" id="ARBA00022630"/>
    </source>
</evidence>
<dbReference type="InterPro" id="IPR011009">
    <property type="entry name" value="Kinase-like_dom_sf"/>
</dbReference>
<feature type="compositionally biased region" description="Low complexity" evidence="7">
    <location>
        <begin position="1028"/>
        <end position="1046"/>
    </location>
</feature>
<dbReference type="PROSITE" id="PS00107">
    <property type="entry name" value="PROTEIN_KINASE_ATP"/>
    <property type="match status" value="1"/>
</dbReference>
<feature type="compositionally biased region" description="Low complexity" evidence="7">
    <location>
        <begin position="919"/>
        <end position="937"/>
    </location>
</feature>
<dbReference type="SUPFAM" id="SSF56112">
    <property type="entry name" value="Protein kinase-like (PK-like)"/>
    <property type="match status" value="1"/>
</dbReference>
<dbReference type="InterPro" id="IPR004136">
    <property type="entry name" value="NMO"/>
</dbReference>
<dbReference type="Pfam" id="PF00069">
    <property type="entry name" value="Pkinase"/>
    <property type="match status" value="1"/>
</dbReference>
<proteinExistence type="predicted"/>
<keyword evidence="4 6" id="KW-0067">ATP-binding</keyword>
<evidence type="ECO:0000256" key="7">
    <source>
        <dbReference type="SAM" id="MobiDB-lite"/>
    </source>
</evidence>
<dbReference type="STRING" id="183478.A0A364MVM8"/>
<keyword evidence="3 6" id="KW-0547">Nucleotide-binding</keyword>
<evidence type="ECO:0000313" key="10">
    <source>
        <dbReference type="Proteomes" id="UP000249619"/>
    </source>
</evidence>
<protein>
    <submittedName>
        <fullName evidence="9">Kinase-like protein</fullName>
        <ecNumber evidence="9">1.13.12.16</ecNumber>
    </submittedName>
</protein>
<dbReference type="FunFam" id="1.10.510.10:FF:000434">
    <property type="entry name" value="Serine/threonine protein kinase"/>
    <property type="match status" value="1"/>
</dbReference>
<dbReference type="AlphaFoldDB" id="A0A364MVM8"/>
<feature type="region of interest" description="Disordered" evidence="7">
    <location>
        <begin position="754"/>
        <end position="896"/>
    </location>
</feature>
<dbReference type="GO" id="GO:0005524">
    <property type="term" value="F:ATP binding"/>
    <property type="evidence" value="ECO:0007669"/>
    <property type="project" value="UniProtKB-UniRule"/>
</dbReference>
<feature type="domain" description="Protein kinase" evidence="8">
    <location>
        <begin position="440"/>
        <end position="687"/>
    </location>
</feature>
<keyword evidence="1" id="KW-0285">Flavoprotein</keyword>
<name>A0A364MVM8_STELY</name>
<dbReference type="InterPro" id="IPR017441">
    <property type="entry name" value="Protein_kinase_ATP_BS"/>
</dbReference>
<evidence type="ECO:0000256" key="4">
    <source>
        <dbReference type="ARBA" id="ARBA00022840"/>
    </source>
</evidence>
<dbReference type="InterPro" id="IPR000719">
    <property type="entry name" value="Prot_kinase_dom"/>
</dbReference>
<evidence type="ECO:0000259" key="8">
    <source>
        <dbReference type="PROSITE" id="PS50011"/>
    </source>
</evidence>
<evidence type="ECO:0000256" key="2">
    <source>
        <dbReference type="ARBA" id="ARBA00022643"/>
    </source>
</evidence>
<accession>A0A364MVM8</accession>
<dbReference type="PROSITE" id="PS00108">
    <property type="entry name" value="PROTEIN_KINASE_ST"/>
    <property type="match status" value="1"/>
</dbReference>
<keyword evidence="5 9" id="KW-0560">Oxidoreductase</keyword>
<gene>
    <name evidence="9" type="ORF">DDE83_007632</name>
</gene>
<dbReference type="CDD" id="cd14003">
    <property type="entry name" value="STKc_AMPK-like"/>
    <property type="match status" value="1"/>
</dbReference>
<feature type="compositionally biased region" description="Polar residues" evidence="7">
    <location>
        <begin position="949"/>
        <end position="958"/>
    </location>
</feature>
<dbReference type="InterPro" id="IPR013785">
    <property type="entry name" value="Aldolase_TIM"/>
</dbReference>
<dbReference type="CDD" id="cd04730">
    <property type="entry name" value="NPD_like"/>
    <property type="match status" value="1"/>
</dbReference>
<dbReference type="EMBL" id="QGDH01000144">
    <property type="protein sequence ID" value="RAR04897.1"/>
    <property type="molecule type" value="Genomic_DNA"/>
</dbReference>
<dbReference type="SMART" id="SM00220">
    <property type="entry name" value="S_TKc"/>
    <property type="match status" value="1"/>
</dbReference>
<feature type="compositionally biased region" description="Polar residues" evidence="7">
    <location>
        <begin position="1125"/>
        <end position="1135"/>
    </location>
</feature>
<dbReference type="PANTHER" id="PTHR32332:SF36">
    <property type="entry name" value="2-NITROPROPANE DIOXYGENASE FAMILY, PUTATIVE (AFU_ORTHOLOGUE AFUA_4G07940)-RELATED"/>
    <property type="match status" value="1"/>
</dbReference>